<feature type="active site" description="Proton donor" evidence="13">
    <location>
        <position position="122"/>
    </location>
</feature>
<evidence type="ECO:0000259" key="15">
    <source>
        <dbReference type="Pfam" id="PF01207"/>
    </source>
</evidence>
<feature type="binding site" evidence="14">
    <location>
        <position position="190"/>
    </location>
    <ligand>
        <name>FMN</name>
        <dbReference type="ChEBI" id="CHEBI:58210"/>
    </ligand>
</feature>
<dbReference type="InterPro" id="IPR013785">
    <property type="entry name" value="Aldolase_TIM"/>
</dbReference>
<keyword evidence="8" id="KW-0694">RNA-binding</keyword>
<comment type="catalytic activity">
    <reaction evidence="11">
        <text>a 5,6-dihydrouridine in tRNA + NAD(+) = a uridine in tRNA + NADH + H(+)</text>
        <dbReference type="Rhea" id="RHEA:54452"/>
        <dbReference type="Rhea" id="RHEA-COMP:13339"/>
        <dbReference type="Rhea" id="RHEA-COMP:13887"/>
        <dbReference type="ChEBI" id="CHEBI:15378"/>
        <dbReference type="ChEBI" id="CHEBI:57540"/>
        <dbReference type="ChEBI" id="CHEBI:57945"/>
        <dbReference type="ChEBI" id="CHEBI:65315"/>
        <dbReference type="ChEBI" id="CHEBI:74443"/>
    </reaction>
</comment>
<evidence type="ECO:0000256" key="6">
    <source>
        <dbReference type="ARBA" id="ARBA00022694"/>
    </source>
</evidence>
<evidence type="ECO:0000256" key="10">
    <source>
        <dbReference type="ARBA" id="ARBA00048205"/>
    </source>
</evidence>
<sequence>MNGNIWKKFAKTKKPFFILAPMAGVTDSPFRQMILKLGRPDLVFTEFVSTEMIWRNTPTSKAGVNPDLGGRGKKEIPLVLKYSKKERPLIVQFFGCKVDQFETCARLAIKLGFDGIDINVGCPDKKVLKQGSGSELIKNPELVIEIIRKVKEMVEGKIPVSVKTRIGYSEKNLDHILVIAKEGVDAITIHGRTAKQGYSGLSDWDTIGEVAKKIKKVNPSIIVVGNGDIKDIRSGALLCAKYGVDGVMIGRRILSNPWVFGEKDPGIEERLKAALKHTLLYKKHYLSTSLKASIKEASIGAMKKYYKAYLSGFSEASNIRKPLMEVKSFEEAERLLLSFLNKVK</sequence>
<dbReference type="GO" id="GO:0050660">
    <property type="term" value="F:flavin adenine dinucleotide binding"/>
    <property type="evidence" value="ECO:0007669"/>
    <property type="project" value="InterPro"/>
</dbReference>
<dbReference type="GO" id="GO:0000049">
    <property type="term" value="F:tRNA binding"/>
    <property type="evidence" value="ECO:0007669"/>
    <property type="project" value="UniProtKB-KW"/>
</dbReference>
<dbReference type="InterPro" id="IPR001269">
    <property type="entry name" value="DUS_fam"/>
</dbReference>
<keyword evidence="3" id="KW-0820">tRNA-binding</keyword>
<comment type="caution">
    <text evidence="16">The sequence shown here is derived from an EMBL/GenBank/DDBJ whole genome shotgun (WGS) entry which is preliminary data.</text>
</comment>
<comment type="catalytic activity">
    <reaction evidence="10">
        <text>a 5,6-dihydrouridine in tRNA + NADP(+) = a uridine in tRNA + NADPH + H(+)</text>
        <dbReference type="Rhea" id="RHEA:23624"/>
        <dbReference type="Rhea" id="RHEA-COMP:13339"/>
        <dbReference type="Rhea" id="RHEA-COMP:13887"/>
        <dbReference type="ChEBI" id="CHEBI:15378"/>
        <dbReference type="ChEBI" id="CHEBI:57783"/>
        <dbReference type="ChEBI" id="CHEBI:58349"/>
        <dbReference type="ChEBI" id="CHEBI:65315"/>
        <dbReference type="ChEBI" id="CHEBI:74443"/>
    </reaction>
</comment>
<evidence type="ECO:0000256" key="4">
    <source>
        <dbReference type="ARBA" id="ARBA00022630"/>
    </source>
</evidence>
<dbReference type="EC" id="1.3.1.-" evidence="12"/>
<keyword evidence="9 12" id="KW-0560">Oxidoreductase</keyword>
<keyword evidence="4 12" id="KW-0285">Flavoprotein</keyword>
<comment type="cofactor">
    <cofactor evidence="1 12 14">
        <name>FMN</name>
        <dbReference type="ChEBI" id="CHEBI:58210"/>
    </cofactor>
</comment>
<evidence type="ECO:0000256" key="7">
    <source>
        <dbReference type="ARBA" id="ARBA00022857"/>
    </source>
</evidence>
<name>A0A7C4R9Z2_UNCC3</name>
<evidence type="ECO:0000256" key="14">
    <source>
        <dbReference type="PIRSR" id="PIRSR006621-2"/>
    </source>
</evidence>
<feature type="binding site" evidence="14">
    <location>
        <position position="92"/>
    </location>
    <ligand>
        <name>FMN</name>
        <dbReference type="ChEBI" id="CHEBI:58210"/>
    </ligand>
</feature>
<dbReference type="GO" id="GO:0017150">
    <property type="term" value="F:tRNA dihydrouridine synthase activity"/>
    <property type="evidence" value="ECO:0007669"/>
    <property type="project" value="InterPro"/>
</dbReference>
<evidence type="ECO:0000256" key="8">
    <source>
        <dbReference type="ARBA" id="ARBA00022884"/>
    </source>
</evidence>
<dbReference type="SUPFAM" id="SSF51395">
    <property type="entry name" value="FMN-linked oxidoreductases"/>
    <property type="match status" value="1"/>
</dbReference>
<evidence type="ECO:0000256" key="1">
    <source>
        <dbReference type="ARBA" id="ARBA00001917"/>
    </source>
</evidence>
<evidence type="ECO:0000256" key="5">
    <source>
        <dbReference type="ARBA" id="ARBA00022643"/>
    </source>
</evidence>
<dbReference type="AlphaFoldDB" id="A0A7C4R9Z2"/>
<comment type="similarity">
    <text evidence="12">Belongs to the dus family.</text>
</comment>
<dbReference type="InterPro" id="IPR018517">
    <property type="entry name" value="tRNA_hU_synthase_CS"/>
</dbReference>
<dbReference type="InterPro" id="IPR024036">
    <property type="entry name" value="tRNA-dHydroUridine_Synthase_C"/>
</dbReference>
<keyword evidence="6 12" id="KW-0819">tRNA processing</keyword>
<dbReference type="PIRSF" id="PIRSF006621">
    <property type="entry name" value="Dus"/>
    <property type="match status" value="1"/>
</dbReference>
<evidence type="ECO:0000313" key="16">
    <source>
        <dbReference type="EMBL" id="HGT70745.1"/>
    </source>
</evidence>
<dbReference type="PANTHER" id="PTHR45846:SF1">
    <property type="entry name" value="TRNA-DIHYDROURIDINE(47) SYNTHASE [NAD(P)(+)]-LIKE"/>
    <property type="match status" value="1"/>
</dbReference>
<dbReference type="Gene3D" id="1.10.1200.80">
    <property type="entry name" value="Putative flavin oxidoreducatase, domain 2"/>
    <property type="match status" value="1"/>
</dbReference>
<reference evidence="16" key="1">
    <citation type="journal article" date="2020" name="mSystems">
        <title>Genome- and Community-Level Interaction Insights into Carbon Utilization and Element Cycling Functions of Hydrothermarchaeota in Hydrothermal Sediment.</title>
        <authorList>
            <person name="Zhou Z."/>
            <person name="Liu Y."/>
            <person name="Xu W."/>
            <person name="Pan J."/>
            <person name="Luo Z.H."/>
            <person name="Li M."/>
        </authorList>
    </citation>
    <scope>NUCLEOTIDE SEQUENCE [LARGE SCALE GENOMIC DNA]</scope>
    <source>
        <strain evidence="16">SpSt-579</strain>
    </source>
</reference>
<dbReference type="EMBL" id="DSYQ01000002">
    <property type="protein sequence ID" value="HGT70745.1"/>
    <property type="molecule type" value="Genomic_DNA"/>
</dbReference>
<evidence type="ECO:0000256" key="2">
    <source>
        <dbReference type="ARBA" id="ARBA00002790"/>
    </source>
</evidence>
<evidence type="ECO:0000256" key="13">
    <source>
        <dbReference type="PIRSR" id="PIRSR006621-1"/>
    </source>
</evidence>
<evidence type="ECO:0000256" key="11">
    <source>
        <dbReference type="ARBA" id="ARBA00048802"/>
    </source>
</evidence>
<dbReference type="PROSITE" id="PS01136">
    <property type="entry name" value="UPF0034"/>
    <property type="match status" value="1"/>
</dbReference>
<gene>
    <name evidence="16" type="ORF">ENT43_00610</name>
</gene>
<feature type="domain" description="DUS-like FMN-binding" evidence="15">
    <location>
        <begin position="18"/>
        <end position="340"/>
    </location>
</feature>
<organism evidence="16">
    <name type="scientific">candidate division CPR3 bacterium</name>
    <dbReference type="NCBI Taxonomy" id="2268181"/>
    <lineage>
        <taxon>Bacteria</taxon>
        <taxon>Bacteria division CPR3</taxon>
    </lineage>
</organism>
<dbReference type="InterPro" id="IPR035587">
    <property type="entry name" value="DUS-like_FMN-bd"/>
</dbReference>
<evidence type="ECO:0000256" key="3">
    <source>
        <dbReference type="ARBA" id="ARBA00022555"/>
    </source>
</evidence>
<accession>A0A7C4R9Z2</accession>
<feature type="binding site" evidence="14">
    <location>
        <begin position="21"/>
        <end position="23"/>
    </location>
    <ligand>
        <name>FMN</name>
        <dbReference type="ChEBI" id="CHEBI:58210"/>
    </ligand>
</feature>
<protein>
    <recommendedName>
        <fullName evidence="12">tRNA-dihydrouridine synthase</fullName>
        <ecNumber evidence="12">1.3.1.-</ecNumber>
    </recommendedName>
</protein>
<feature type="binding site" evidence="14">
    <location>
        <position position="163"/>
    </location>
    <ligand>
        <name>FMN</name>
        <dbReference type="ChEBI" id="CHEBI:58210"/>
    </ligand>
</feature>
<dbReference type="PANTHER" id="PTHR45846">
    <property type="entry name" value="TRNA-DIHYDROURIDINE(47) SYNTHASE [NAD(P)(+)]-LIKE"/>
    <property type="match status" value="1"/>
</dbReference>
<keyword evidence="5 12" id="KW-0288">FMN</keyword>
<dbReference type="Pfam" id="PF01207">
    <property type="entry name" value="Dus"/>
    <property type="match status" value="1"/>
</dbReference>
<dbReference type="CDD" id="cd02801">
    <property type="entry name" value="DUS_like_FMN"/>
    <property type="match status" value="1"/>
</dbReference>
<dbReference type="Gene3D" id="3.20.20.70">
    <property type="entry name" value="Aldolase class I"/>
    <property type="match status" value="1"/>
</dbReference>
<feature type="binding site" evidence="14">
    <location>
        <begin position="250"/>
        <end position="251"/>
    </location>
    <ligand>
        <name>FMN</name>
        <dbReference type="ChEBI" id="CHEBI:58210"/>
    </ligand>
</feature>
<keyword evidence="14" id="KW-0547">Nucleotide-binding</keyword>
<proteinExistence type="inferred from homology"/>
<keyword evidence="7" id="KW-0521">NADP</keyword>
<comment type="function">
    <text evidence="2 12">Catalyzes the synthesis of 5,6-dihydrouridine (D), a modified base found in the D-loop of most tRNAs, via the reduction of the C5-C6 double bond in target uridines.</text>
</comment>
<evidence type="ECO:0000256" key="9">
    <source>
        <dbReference type="ARBA" id="ARBA00023002"/>
    </source>
</evidence>
<evidence type="ECO:0000256" key="12">
    <source>
        <dbReference type="PIRNR" id="PIRNR006621"/>
    </source>
</evidence>